<dbReference type="InterPro" id="IPR021136">
    <property type="entry name" value="Flagellar_hook_control-like_C"/>
</dbReference>
<dbReference type="EMBL" id="QPJL01000017">
    <property type="protein sequence ID" value="RCW80763.1"/>
    <property type="molecule type" value="Genomic_DNA"/>
</dbReference>
<dbReference type="Proteomes" id="UP000253345">
    <property type="component" value="Unassembled WGS sequence"/>
</dbReference>
<evidence type="ECO:0000259" key="2">
    <source>
        <dbReference type="Pfam" id="PF02120"/>
    </source>
</evidence>
<sequence length="386" mass="40625">MTPSSISFTSSPPFRTGPERSGQLSCGGSEFAKLMSPEAKDQIVACDDAMVDVAEDEEVPDTDESTVVADIETTPVAPPSDPHDRVFALDNEVPAADAVSDGVESESGLWAADDRPIETVVAEDAAPMREQPVLSAGRAAFAEGAPEGTFFTFRSDGRPTESAAIATERVRAEIAVGADKPPPVHLDVSVADRPIRALPIVETSSPPSLMPTEETDQRPTESLIGMRAEISVQVGSDARGDVAAQATAARNTAHAPQNVLRQIALHAADHDGDRIEVTLSPDELGKVRLVILGGERPAVAVYADNPQTLDLLRRHADLLARELRDTGFSGADLSFADNAGTGGRHGAAQSTSQAIHAEDRAMSSTEQPAPQAPPRSISGARIDIRI</sequence>
<keyword evidence="3" id="KW-0966">Cell projection</keyword>
<reference evidence="3 4" key="1">
    <citation type="submission" date="2018-07" db="EMBL/GenBank/DDBJ databases">
        <title>Genomic Encyclopedia of Type Strains, Phase III (KMG-III): the genomes of soil and plant-associated and newly described type strains.</title>
        <authorList>
            <person name="Whitman W."/>
        </authorList>
    </citation>
    <scope>NUCLEOTIDE SEQUENCE [LARGE SCALE GENOMIC DNA]</scope>
    <source>
        <strain evidence="3 4">CECT 8525</strain>
    </source>
</reference>
<dbReference type="InterPro" id="IPR038610">
    <property type="entry name" value="FliK-like_C_sf"/>
</dbReference>
<keyword evidence="4" id="KW-1185">Reference proteome</keyword>
<feature type="region of interest" description="Disordered" evidence="1">
    <location>
        <begin position="1"/>
        <end position="28"/>
    </location>
</feature>
<dbReference type="CDD" id="cd17470">
    <property type="entry name" value="T3SS_Flik_C"/>
    <property type="match status" value="1"/>
</dbReference>
<dbReference type="OrthoDB" id="7203912at2"/>
<keyword evidence="3" id="KW-0969">Cilium</keyword>
<evidence type="ECO:0000256" key="1">
    <source>
        <dbReference type="SAM" id="MobiDB-lite"/>
    </source>
</evidence>
<protein>
    <submittedName>
        <fullName evidence="3">Flagellar hook-length control protein FliK</fullName>
    </submittedName>
</protein>
<feature type="domain" description="Flagellar hook-length control protein-like C-terminal" evidence="2">
    <location>
        <begin position="268"/>
        <end position="341"/>
    </location>
</feature>
<evidence type="ECO:0000313" key="3">
    <source>
        <dbReference type="EMBL" id="RCW80763.1"/>
    </source>
</evidence>
<gene>
    <name evidence="3" type="ORF">DFP89_1178</name>
</gene>
<accession>A0A368YKJ5</accession>
<feature type="region of interest" description="Disordered" evidence="1">
    <location>
        <begin position="341"/>
        <end position="386"/>
    </location>
</feature>
<evidence type="ECO:0000313" key="4">
    <source>
        <dbReference type="Proteomes" id="UP000253345"/>
    </source>
</evidence>
<keyword evidence="3" id="KW-0282">Flagellum</keyword>
<comment type="caution">
    <text evidence="3">The sequence shown here is derived from an EMBL/GenBank/DDBJ whole genome shotgun (WGS) entry which is preliminary data.</text>
</comment>
<proteinExistence type="predicted"/>
<feature type="region of interest" description="Disordered" evidence="1">
    <location>
        <begin position="56"/>
        <end position="82"/>
    </location>
</feature>
<organism evidence="3 4">
    <name type="scientific">Paracoccus lutimaris</name>
    <dbReference type="NCBI Taxonomy" id="1490030"/>
    <lineage>
        <taxon>Bacteria</taxon>
        <taxon>Pseudomonadati</taxon>
        <taxon>Pseudomonadota</taxon>
        <taxon>Alphaproteobacteria</taxon>
        <taxon>Rhodobacterales</taxon>
        <taxon>Paracoccaceae</taxon>
        <taxon>Paracoccus</taxon>
    </lineage>
</organism>
<name>A0A368YKJ5_9RHOB</name>
<dbReference type="Gene3D" id="3.30.750.140">
    <property type="match status" value="1"/>
</dbReference>
<dbReference type="Pfam" id="PF02120">
    <property type="entry name" value="Flg_hook"/>
    <property type="match status" value="1"/>
</dbReference>
<dbReference type="AlphaFoldDB" id="A0A368YKJ5"/>
<feature type="compositionally biased region" description="Low complexity" evidence="1">
    <location>
        <begin position="1"/>
        <end position="14"/>
    </location>
</feature>